<proteinExistence type="predicted"/>
<reference evidence="1" key="1">
    <citation type="journal article" date="2021" name="New Phytol.">
        <title>Evolutionary innovations through gain and loss of genes in the ectomycorrhizal Boletales.</title>
        <authorList>
            <person name="Wu G."/>
            <person name="Miyauchi S."/>
            <person name="Morin E."/>
            <person name="Kuo A."/>
            <person name="Drula E."/>
            <person name="Varga T."/>
            <person name="Kohler A."/>
            <person name="Feng B."/>
            <person name="Cao Y."/>
            <person name="Lipzen A."/>
            <person name="Daum C."/>
            <person name="Hundley H."/>
            <person name="Pangilinan J."/>
            <person name="Johnson J."/>
            <person name="Barry K."/>
            <person name="LaButti K."/>
            <person name="Ng V."/>
            <person name="Ahrendt S."/>
            <person name="Min B."/>
            <person name="Choi I.G."/>
            <person name="Park H."/>
            <person name="Plett J.M."/>
            <person name="Magnuson J."/>
            <person name="Spatafora J.W."/>
            <person name="Nagy L.G."/>
            <person name="Henrissat B."/>
            <person name="Grigoriev I.V."/>
            <person name="Yang Z.L."/>
            <person name="Xu J."/>
            <person name="Martin F.M."/>
        </authorList>
    </citation>
    <scope>NUCLEOTIDE SEQUENCE</scope>
    <source>
        <strain evidence="1">KUC20120723A-06</strain>
    </source>
</reference>
<comment type="caution">
    <text evidence="1">The sequence shown here is derived from an EMBL/GenBank/DDBJ whole genome shotgun (WGS) entry which is preliminary data.</text>
</comment>
<dbReference type="Proteomes" id="UP000790709">
    <property type="component" value="Unassembled WGS sequence"/>
</dbReference>
<dbReference type="EMBL" id="MU266354">
    <property type="protein sequence ID" value="KAH7928330.1"/>
    <property type="molecule type" value="Genomic_DNA"/>
</dbReference>
<organism evidence="1 2">
    <name type="scientific">Leucogyrophana mollusca</name>
    <dbReference type="NCBI Taxonomy" id="85980"/>
    <lineage>
        <taxon>Eukaryota</taxon>
        <taxon>Fungi</taxon>
        <taxon>Dikarya</taxon>
        <taxon>Basidiomycota</taxon>
        <taxon>Agaricomycotina</taxon>
        <taxon>Agaricomycetes</taxon>
        <taxon>Agaricomycetidae</taxon>
        <taxon>Boletales</taxon>
        <taxon>Boletales incertae sedis</taxon>
        <taxon>Leucogyrophana</taxon>
    </lineage>
</organism>
<gene>
    <name evidence="1" type="ORF">BV22DRAFT_1030820</name>
</gene>
<keyword evidence="2" id="KW-1185">Reference proteome</keyword>
<evidence type="ECO:0000313" key="2">
    <source>
        <dbReference type="Proteomes" id="UP000790709"/>
    </source>
</evidence>
<protein>
    <submittedName>
        <fullName evidence="1">Uncharacterized protein</fullName>
    </submittedName>
</protein>
<accession>A0ACB8BQW5</accession>
<name>A0ACB8BQW5_9AGAM</name>
<evidence type="ECO:0000313" key="1">
    <source>
        <dbReference type="EMBL" id="KAH7928330.1"/>
    </source>
</evidence>
<sequence length="94" mass="9957">MSAADSCLGALCGGCCLVLGSALTTWCNLNAFGANVNCCSQRGCCGCCCQSSFDDDNFDEQMKREMERTQQDRPVKPVDTQPVPSQNMSASTSG</sequence>